<dbReference type="GO" id="GO:0005886">
    <property type="term" value="C:plasma membrane"/>
    <property type="evidence" value="ECO:0007669"/>
    <property type="project" value="UniProtKB-SubCell"/>
</dbReference>
<evidence type="ECO:0000259" key="11">
    <source>
        <dbReference type="PROSITE" id="PS52015"/>
    </source>
</evidence>
<evidence type="ECO:0000313" key="12">
    <source>
        <dbReference type="EMBL" id="GER92456.1"/>
    </source>
</evidence>
<evidence type="ECO:0000256" key="6">
    <source>
        <dbReference type="ARBA" id="ARBA00022692"/>
    </source>
</evidence>
<sequence length="230" mass="25492">MLACIGGEEVMVKLNNYGVALSLLIHGIIMVIPFSMLATRHFKDVEIFVIDERPVQPVQEKIIKQKPKDAPKQVIKESLPQPVLDKPEVKEASTPEVVEPVAVSDIKDTTIAKPVAPAVKKSPQIAKEEVRPLLDVEFGSVNAPRFLHREMPVYPLMARRLGKEGRVLLRLTIDENGRLLNIEVIEGAGYGFTEAAVEAVKKSTFLPAMSEGKPVMSKAILPIRFSLRRD</sequence>
<feature type="transmembrane region" description="Helical" evidence="10">
    <location>
        <begin position="17"/>
        <end position="38"/>
    </location>
</feature>
<keyword evidence="8 10" id="KW-1133">Transmembrane helix</keyword>
<protein>
    <submittedName>
        <fullName evidence="12">Energy transducer TonB</fullName>
    </submittedName>
</protein>
<keyword evidence="6 10" id="KW-0812">Transmembrane</keyword>
<name>A0A5J4L4P6_9ZZZZ</name>
<evidence type="ECO:0000256" key="2">
    <source>
        <dbReference type="ARBA" id="ARBA00006555"/>
    </source>
</evidence>
<dbReference type="GO" id="GO:0031992">
    <property type="term" value="F:energy transducer activity"/>
    <property type="evidence" value="ECO:0007669"/>
    <property type="project" value="InterPro"/>
</dbReference>
<reference evidence="12" key="1">
    <citation type="submission" date="2019-10" db="EMBL/GenBank/DDBJ databases">
        <title>Metagenomic sequencing of thiosulfate-disproportionating enrichment culture.</title>
        <authorList>
            <person name="Umezawa K."/>
            <person name="Kojima H."/>
            <person name="Fukui M."/>
        </authorList>
    </citation>
    <scope>NUCLEOTIDE SEQUENCE</scope>
    <source>
        <strain evidence="12">45J</strain>
    </source>
</reference>
<dbReference type="NCBIfam" id="TIGR01352">
    <property type="entry name" value="tonB_Cterm"/>
    <property type="match status" value="1"/>
</dbReference>
<gene>
    <name evidence="12" type="ORF">A45J_0172</name>
</gene>
<evidence type="ECO:0000256" key="1">
    <source>
        <dbReference type="ARBA" id="ARBA00004383"/>
    </source>
</evidence>
<evidence type="ECO:0000256" key="3">
    <source>
        <dbReference type="ARBA" id="ARBA00022448"/>
    </source>
</evidence>
<dbReference type="Gene3D" id="3.30.1150.10">
    <property type="match status" value="1"/>
</dbReference>
<evidence type="ECO:0000256" key="7">
    <source>
        <dbReference type="ARBA" id="ARBA00022927"/>
    </source>
</evidence>
<evidence type="ECO:0000256" key="4">
    <source>
        <dbReference type="ARBA" id="ARBA00022475"/>
    </source>
</evidence>
<comment type="similarity">
    <text evidence="2">Belongs to the TonB family.</text>
</comment>
<evidence type="ECO:0000256" key="8">
    <source>
        <dbReference type="ARBA" id="ARBA00022989"/>
    </source>
</evidence>
<evidence type="ECO:0000256" key="5">
    <source>
        <dbReference type="ARBA" id="ARBA00022519"/>
    </source>
</evidence>
<dbReference type="GO" id="GO:0015891">
    <property type="term" value="P:siderophore transport"/>
    <property type="evidence" value="ECO:0007669"/>
    <property type="project" value="InterPro"/>
</dbReference>
<evidence type="ECO:0000256" key="9">
    <source>
        <dbReference type="ARBA" id="ARBA00023136"/>
    </source>
</evidence>
<keyword evidence="4" id="KW-1003">Cell membrane</keyword>
<dbReference type="InterPro" id="IPR051045">
    <property type="entry name" value="TonB-dependent_transducer"/>
</dbReference>
<feature type="domain" description="TonB C-terminal" evidence="11">
    <location>
        <begin position="139"/>
        <end position="230"/>
    </location>
</feature>
<dbReference type="EMBL" id="BLAB01000001">
    <property type="protein sequence ID" value="GER92456.1"/>
    <property type="molecule type" value="Genomic_DNA"/>
</dbReference>
<dbReference type="PANTHER" id="PTHR33446">
    <property type="entry name" value="PROTEIN TONB-RELATED"/>
    <property type="match status" value="1"/>
</dbReference>
<comment type="caution">
    <text evidence="12">The sequence shown here is derived from an EMBL/GenBank/DDBJ whole genome shotgun (WGS) entry which is preliminary data.</text>
</comment>
<dbReference type="Pfam" id="PF03544">
    <property type="entry name" value="TonB_C"/>
    <property type="match status" value="1"/>
</dbReference>
<dbReference type="GO" id="GO:0030288">
    <property type="term" value="C:outer membrane-bounded periplasmic space"/>
    <property type="evidence" value="ECO:0007669"/>
    <property type="project" value="InterPro"/>
</dbReference>
<keyword evidence="3" id="KW-0813">Transport</keyword>
<dbReference type="GO" id="GO:0055085">
    <property type="term" value="P:transmembrane transport"/>
    <property type="evidence" value="ECO:0007669"/>
    <property type="project" value="InterPro"/>
</dbReference>
<comment type="subcellular location">
    <subcellularLocation>
        <location evidence="1">Cell inner membrane</location>
        <topology evidence="1">Single-pass membrane protein</topology>
        <orientation evidence="1">Periplasmic side</orientation>
    </subcellularLocation>
</comment>
<evidence type="ECO:0000256" key="10">
    <source>
        <dbReference type="SAM" id="Phobius"/>
    </source>
</evidence>
<dbReference type="InterPro" id="IPR037682">
    <property type="entry name" value="TonB_C"/>
</dbReference>
<dbReference type="InterPro" id="IPR006260">
    <property type="entry name" value="TonB/TolA_C"/>
</dbReference>
<dbReference type="GO" id="GO:0015031">
    <property type="term" value="P:protein transport"/>
    <property type="evidence" value="ECO:0007669"/>
    <property type="project" value="UniProtKB-KW"/>
</dbReference>
<keyword evidence="9 10" id="KW-0472">Membrane</keyword>
<dbReference type="PANTHER" id="PTHR33446:SF14">
    <property type="entry name" value="PROTEIN TONB"/>
    <property type="match status" value="1"/>
</dbReference>
<dbReference type="PROSITE" id="PS52015">
    <property type="entry name" value="TONB_CTD"/>
    <property type="match status" value="1"/>
</dbReference>
<proteinExistence type="inferred from homology"/>
<accession>A0A5J4L4P6</accession>
<dbReference type="PRINTS" id="PR01374">
    <property type="entry name" value="TONBPROTEIN"/>
</dbReference>
<dbReference type="SUPFAM" id="SSF74653">
    <property type="entry name" value="TolA/TonB C-terminal domain"/>
    <property type="match status" value="1"/>
</dbReference>
<dbReference type="AlphaFoldDB" id="A0A5J4L4P6"/>
<keyword evidence="7" id="KW-0653">Protein transport</keyword>
<keyword evidence="5" id="KW-0997">Cell inner membrane</keyword>
<organism evidence="12">
    <name type="scientific">hot springs metagenome</name>
    <dbReference type="NCBI Taxonomy" id="433727"/>
    <lineage>
        <taxon>unclassified sequences</taxon>
        <taxon>metagenomes</taxon>
        <taxon>ecological metagenomes</taxon>
    </lineage>
</organism>
<dbReference type="InterPro" id="IPR003538">
    <property type="entry name" value="TonB"/>
</dbReference>